<evidence type="ECO:0000256" key="1">
    <source>
        <dbReference type="SAM" id="MobiDB-lite"/>
    </source>
</evidence>
<feature type="compositionally biased region" description="Basic and acidic residues" evidence="1">
    <location>
        <begin position="326"/>
        <end position="337"/>
    </location>
</feature>
<reference evidence="2 3" key="1">
    <citation type="submission" date="2024-02" db="EMBL/GenBank/DDBJ databases">
        <authorList>
            <person name="Vignale AGUSTIN F."/>
            <person name="Sosa J E."/>
            <person name="Modenutti C."/>
        </authorList>
    </citation>
    <scope>NUCLEOTIDE SEQUENCE [LARGE SCALE GENOMIC DNA]</scope>
</reference>
<dbReference type="AlphaFoldDB" id="A0ABC8UZK6"/>
<evidence type="ECO:0000313" key="3">
    <source>
        <dbReference type="Proteomes" id="UP001642360"/>
    </source>
</evidence>
<accession>A0ABC8UZK6</accession>
<feature type="compositionally biased region" description="Basic and acidic residues" evidence="1">
    <location>
        <begin position="53"/>
        <end position="68"/>
    </location>
</feature>
<feature type="compositionally biased region" description="Basic and acidic residues" evidence="1">
    <location>
        <begin position="22"/>
        <end position="31"/>
    </location>
</feature>
<keyword evidence="3" id="KW-1185">Reference proteome</keyword>
<comment type="caution">
    <text evidence="2">The sequence shown here is derived from an EMBL/GenBank/DDBJ whole genome shotgun (WGS) entry which is preliminary data.</text>
</comment>
<protein>
    <submittedName>
        <fullName evidence="2">Uncharacterized protein</fullName>
    </submittedName>
</protein>
<evidence type="ECO:0000313" key="2">
    <source>
        <dbReference type="EMBL" id="CAK9186449.1"/>
    </source>
</evidence>
<feature type="region of interest" description="Disordered" evidence="1">
    <location>
        <begin position="308"/>
        <end position="344"/>
    </location>
</feature>
<organism evidence="2 3">
    <name type="scientific">Ilex paraguariensis</name>
    <name type="common">yerba mate</name>
    <dbReference type="NCBI Taxonomy" id="185542"/>
    <lineage>
        <taxon>Eukaryota</taxon>
        <taxon>Viridiplantae</taxon>
        <taxon>Streptophyta</taxon>
        <taxon>Embryophyta</taxon>
        <taxon>Tracheophyta</taxon>
        <taxon>Spermatophyta</taxon>
        <taxon>Magnoliopsida</taxon>
        <taxon>eudicotyledons</taxon>
        <taxon>Gunneridae</taxon>
        <taxon>Pentapetalae</taxon>
        <taxon>asterids</taxon>
        <taxon>campanulids</taxon>
        <taxon>Aquifoliales</taxon>
        <taxon>Aquifoliaceae</taxon>
        <taxon>Ilex</taxon>
    </lineage>
</organism>
<name>A0ABC8UZK6_9AQUA</name>
<proteinExistence type="predicted"/>
<dbReference type="Proteomes" id="UP001642360">
    <property type="component" value="Unassembled WGS sequence"/>
</dbReference>
<feature type="region of interest" description="Disordered" evidence="1">
    <location>
        <begin position="18"/>
        <end position="68"/>
    </location>
</feature>
<gene>
    <name evidence="2" type="ORF">ILEXP_LOCUS56942</name>
</gene>
<feature type="region of interest" description="Disordered" evidence="1">
    <location>
        <begin position="168"/>
        <end position="293"/>
    </location>
</feature>
<sequence>MFGSMRKWCILGAGRLGRSGRWSREDCKRDPSSVAAQEVSSDEEPYSPTWSQSDREGEGPDQARDYGGAVDDRLFADAEYAEIPYDPEADLKEFEQRLESAVYDGLVNDMPATIEFIQLALERAYPFIRKNAPGGEPIEKIERRIPAEGSLLANMTGGESWTKYWQAKSVQDDPRPFTRPPPQSVRGQRRPRASFAQVQRRNNDDWDNCPIMQTGPSTSAHATDTDDGQQIRRKTKGRPTRERVKSGASRRKVKGPATGRMKLRNPRGSDTDTSGKRYPTPERNDWNDKRRRLLTDSETDIPIKKCFAPDTSDLTSQSGMDVSDSDWDREVKDRGSDISDSSTDLTVGQNWWNDPKQGNAQTLDQIRYCLIYRKRRTNICLTPLL</sequence>
<feature type="compositionally biased region" description="Basic and acidic residues" evidence="1">
    <location>
        <begin position="267"/>
        <end position="288"/>
    </location>
</feature>
<dbReference type="EMBL" id="CAUOFW020009588">
    <property type="protein sequence ID" value="CAK9186449.1"/>
    <property type="molecule type" value="Genomic_DNA"/>
</dbReference>